<evidence type="ECO:0000313" key="2">
    <source>
        <dbReference type="Proteomes" id="UP001168552"/>
    </source>
</evidence>
<dbReference type="PROSITE" id="PS51257">
    <property type="entry name" value="PROKAR_LIPOPROTEIN"/>
    <property type="match status" value="1"/>
</dbReference>
<reference evidence="1" key="1">
    <citation type="submission" date="2023-06" db="EMBL/GenBank/DDBJ databases">
        <title>Cytophagales bacterium Strain LB-30, isolated from soil.</title>
        <authorList>
            <person name="Liu B."/>
        </authorList>
    </citation>
    <scope>NUCLEOTIDE SEQUENCE</scope>
    <source>
        <strain evidence="1">LB-30</strain>
    </source>
</reference>
<comment type="caution">
    <text evidence="1">The sequence shown here is derived from an EMBL/GenBank/DDBJ whole genome shotgun (WGS) entry which is preliminary data.</text>
</comment>
<dbReference type="RefSeq" id="WP_320003769.1">
    <property type="nucleotide sequence ID" value="NZ_JAUHJS010000003.1"/>
</dbReference>
<sequence>MNTKSLTSILFTVLLIITSSCQKEEYFTSGELIAKELQSVIQNNNAYVFDVRDTEFNTPDGGTIYVGTKDNPVHQFKGDLLSFRYGGYNLNRLTQYYVTTYQAPDDSDPPMLVLVFDL</sequence>
<protein>
    <submittedName>
        <fullName evidence="1">Uncharacterized protein</fullName>
    </submittedName>
</protein>
<dbReference type="EMBL" id="JAUHJS010000003">
    <property type="protein sequence ID" value="MDN4165243.1"/>
    <property type="molecule type" value="Genomic_DNA"/>
</dbReference>
<gene>
    <name evidence="1" type="ORF">QWY31_07010</name>
</gene>
<keyword evidence="2" id="KW-1185">Reference proteome</keyword>
<dbReference type="Proteomes" id="UP001168552">
    <property type="component" value="Unassembled WGS sequence"/>
</dbReference>
<name>A0ABT8F4M1_9BACT</name>
<accession>A0ABT8F4M1</accession>
<proteinExistence type="predicted"/>
<organism evidence="1 2">
    <name type="scientific">Shiella aurantiaca</name>
    <dbReference type="NCBI Taxonomy" id="3058365"/>
    <lineage>
        <taxon>Bacteria</taxon>
        <taxon>Pseudomonadati</taxon>
        <taxon>Bacteroidota</taxon>
        <taxon>Cytophagia</taxon>
        <taxon>Cytophagales</taxon>
        <taxon>Shiellaceae</taxon>
        <taxon>Shiella</taxon>
    </lineage>
</organism>
<evidence type="ECO:0000313" key="1">
    <source>
        <dbReference type="EMBL" id="MDN4165243.1"/>
    </source>
</evidence>